<dbReference type="GeneID" id="18501121"/>
<dbReference type="RefSeq" id="YP_009010285.1">
    <property type="nucleotide sequence ID" value="NC_023610.1"/>
</dbReference>
<sequence length="456" mass="50650">MDNEQVVKPVKEIFNFIAADGKDLRTMVMEINQIYSEYEVQRNNAEPLISELERMSADVKARGVNRDTMAAVESFAGPLNELYPVQSYTQRRSRTNMQVAIEDIDGKRAGIIAAVLVAGAAFLYKLIKWVLGFFGKGKDDAGALMGSSTGGSASAKGSDNIRSKVGDQEVEKVLTSAEQYKRLTDGLLEHYTGLTRDLLNPNGLSADIFGMLGDLNNYAKVLSESYKVGEETCSGYLREKGTVGAGQVKLRLERIQEDTAIDRSFPGLKRMLAKNQVKVAGSEPADIVNGLKDFRAKLAEKNDQKQSIATDSKSIRKLQEGIARIVGGPGHSRNMLSIPEGIIKTQEEISKYAEKMLKDTEQIRNTFHESRMSDFTLLQDIIRTLGEFQQIFNTCVLLSGWLLHLMRQFADKVSACLAFEFDVAQREAAKANMDASDILKNVTAEEKKYLESRMKK</sequence>
<dbReference type="KEGG" id="vg:18501121"/>
<proteinExistence type="predicted"/>
<evidence type="ECO:0000313" key="2">
    <source>
        <dbReference type="Proteomes" id="UP000204235"/>
    </source>
</evidence>
<keyword evidence="2" id="KW-1185">Reference proteome</keyword>
<evidence type="ECO:0000313" key="1">
    <source>
        <dbReference type="EMBL" id="AGX01954.1"/>
    </source>
</evidence>
<reference evidence="1 2" key="1">
    <citation type="journal article" date="2014" name="FEMS Microbiol. Lett.">
        <title>The genome of the Erwinia amylovora phage PhiEaH1 reveals greater diversity and broadens the applicability of phages for the treatment of fire blight.</title>
        <authorList>
            <person name="Meczker K."/>
            <person name="Domotor D."/>
            <person name="Vass J."/>
            <person name="Rakhely G."/>
            <person name="Schneider G."/>
            <person name="Kovacs T."/>
        </authorList>
    </citation>
    <scope>NUCLEOTIDE SEQUENCE [LARGE SCALE GENOMIC DNA]</scope>
</reference>
<dbReference type="EMBL" id="KF623294">
    <property type="protein sequence ID" value="AGX01954.1"/>
    <property type="molecule type" value="Genomic_DNA"/>
</dbReference>
<accession>W8D0A2</accession>
<dbReference type="Proteomes" id="UP000204235">
    <property type="component" value="Segment"/>
</dbReference>
<organism evidence="1 2">
    <name type="scientific">Erwinia phage PhiEaH1</name>
    <dbReference type="NCBI Taxonomy" id="1401669"/>
    <lineage>
        <taxon>Viruses</taxon>
        <taxon>Duplodnaviria</taxon>
        <taxon>Heunggongvirae</taxon>
        <taxon>Uroviricota</taxon>
        <taxon>Caudoviricetes</taxon>
        <taxon>Chimalliviridae</taxon>
        <taxon>Iapetusvirus</taxon>
        <taxon>Iapetusvirus EaH1</taxon>
    </lineage>
</organism>
<protein>
    <submittedName>
        <fullName evidence="1">Uncharacterized protein</fullName>
    </submittedName>
</protein>
<name>W8D0A2_9CAUD</name>